<dbReference type="Proteomes" id="UP000078540">
    <property type="component" value="Unassembled WGS sequence"/>
</dbReference>
<protein>
    <submittedName>
        <fullName evidence="1">Uncharacterized protein</fullName>
    </submittedName>
</protein>
<proteinExistence type="predicted"/>
<keyword evidence="2" id="KW-1185">Reference proteome</keyword>
<gene>
    <name evidence="1" type="ORF">ALC53_00591</name>
</gene>
<evidence type="ECO:0000313" key="2">
    <source>
        <dbReference type="Proteomes" id="UP000078540"/>
    </source>
</evidence>
<accession>A0A195BWU3</accession>
<evidence type="ECO:0000313" key="1">
    <source>
        <dbReference type="EMBL" id="KYM93052.1"/>
    </source>
</evidence>
<dbReference type="EMBL" id="KQ976396">
    <property type="protein sequence ID" value="KYM93052.1"/>
    <property type="molecule type" value="Genomic_DNA"/>
</dbReference>
<name>A0A195BWU3_9HYME</name>
<sequence length="247" mass="28462">MARQKTVSGNHQSDRHLCLYVNKADFDPLGRLLNQETRTLRRLFATGFRFATELFAKTFCGTTPRREQRGRNSGNLPECPAGNRKMNFMIDADDAHPTHSSFPNGRYCGYTFASFLLPFLWLLKFRDNRGKFYSLFVLEDYKKKRIPMKSTFIKGSKEVVSHCRLTVDLLEGKSIDDYPEVVKKGKRNHHRPIVTETSRRIEDEGPIWRTRAKTPRSRLPGIASTTALLLLLLRCVPPETVIQCNVR</sequence>
<organism evidence="1 2">
    <name type="scientific">Atta colombica</name>
    <dbReference type="NCBI Taxonomy" id="520822"/>
    <lineage>
        <taxon>Eukaryota</taxon>
        <taxon>Metazoa</taxon>
        <taxon>Ecdysozoa</taxon>
        <taxon>Arthropoda</taxon>
        <taxon>Hexapoda</taxon>
        <taxon>Insecta</taxon>
        <taxon>Pterygota</taxon>
        <taxon>Neoptera</taxon>
        <taxon>Endopterygota</taxon>
        <taxon>Hymenoptera</taxon>
        <taxon>Apocrita</taxon>
        <taxon>Aculeata</taxon>
        <taxon>Formicoidea</taxon>
        <taxon>Formicidae</taxon>
        <taxon>Myrmicinae</taxon>
        <taxon>Atta</taxon>
    </lineage>
</organism>
<reference evidence="1 2" key="1">
    <citation type="submission" date="2015-09" db="EMBL/GenBank/DDBJ databases">
        <title>Atta colombica WGS genome.</title>
        <authorList>
            <person name="Nygaard S."/>
            <person name="Hu H."/>
            <person name="Boomsma J."/>
            <person name="Zhang G."/>
        </authorList>
    </citation>
    <scope>NUCLEOTIDE SEQUENCE [LARGE SCALE GENOMIC DNA]</scope>
    <source>
        <strain evidence="1">Treedump-2</strain>
        <tissue evidence="1">Whole body</tissue>
    </source>
</reference>
<dbReference type="AlphaFoldDB" id="A0A195BWU3"/>